<protein>
    <submittedName>
        <fullName evidence="1">Uncharacterized protein</fullName>
    </submittedName>
</protein>
<proteinExistence type="predicted"/>
<dbReference type="HOGENOM" id="CLU_2992070_0_0_4"/>
<accession>G4CMS8</accession>
<keyword evidence="2" id="KW-1185">Reference proteome</keyword>
<reference evidence="1 2" key="1">
    <citation type="submission" date="2011-06" db="EMBL/GenBank/DDBJ databases">
        <authorList>
            <person name="Muzny D."/>
            <person name="Qin X."/>
            <person name="Deng J."/>
            <person name="Jiang H."/>
            <person name="Liu Y."/>
            <person name="Qu J."/>
            <person name="Song X.-Z."/>
            <person name="Zhang L."/>
            <person name="Thornton R."/>
            <person name="Coyle M."/>
            <person name="Francisco L."/>
            <person name="Jackson L."/>
            <person name="Javaid M."/>
            <person name="Korchina V."/>
            <person name="Kovar C."/>
            <person name="Mata R."/>
            <person name="Mathew T."/>
            <person name="Ngo R."/>
            <person name="Nguyen L."/>
            <person name="Nguyen N."/>
            <person name="Okwuonu G."/>
            <person name="Ongeri F."/>
            <person name="Pham C."/>
            <person name="Simmons D."/>
            <person name="Wilczek-Boney K."/>
            <person name="Hale W."/>
            <person name="Jakkamsetti A."/>
            <person name="Pham P."/>
            <person name="Ruth R."/>
            <person name="San Lucas F."/>
            <person name="Warren J."/>
            <person name="Zhang J."/>
            <person name="Zhao Z."/>
            <person name="Zhou C."/>
            <person name="Zhu D."/>
            <person name="Lee S."/>
            <person name="Bess C."/>
            <person name="Blankenburg K."/>
            <person name="Forbes L."/>
            <person name="Fu Q."/>
            <person name="Gubbala S."/>
            <person name="Hirani K."/>
            <person name="Jayaseelan J.C."/>
            <person name="Lara F."/>
            <person name="Munidasa M."/>
            <person name="Palculict T."/>
            <person name="Patil S."/>
            <person name="Pu L.-L."/>
            <person name="Saada N."/>
            <person name="Tang L."/>
            <person name="Weissenberger G."/>
            <person name="Zhu Y."/>
            <person name="Hemphill L."/>
            <person name="Shang Y."/>
            <person name="Youmans B."/>
            <person name="Ayvaz T."/>
            <person name="Ross M."/>
            <person name="Santibanez J."/>
            <person name="Aqrawi P."/>
            <person name="Gross S."/>
            <person name="Joshi V."/>
            <person name="Fowler G."/>
            <person name="Nazareth L."/>
            <person name="Reid J."/>
            <person name="Worley K."/>
            <person name="Petrosino J."/>
            <person name="Highlander S."/>
            <person name="Gibbs R."/>
        </authorList>
    </citation>
    <scope>NUCLEOTIDE SEQUENCE [LARGE SCALE GENOMIC DNA]</scope>
    <source>
        <strain evidence="1 2">9715</strain>
    </source>
</reference>
<evidence type="ECO:0000313" key="1">
    <source>
        <dbReference type="EMBL" id="EGZ50978.1"/>
    </source>
</evidence>
<name>G4CMS8_9NEIS</name>
<organism evidence="1 2">
    <name type="scientific">Neisseria wadsworthii 9715</name>
    <dbReference type="NCBI Taxonomy" id="1030841"/>
    <lineage>
        <taxon>Bacteria</taxon>
        <taxon>Pseudomonadati</taxon>
        <taxon>Pseudomonadota</taxon>
        <taxon>Betaproteobacteria</taxon>
        <taxon>Neisseriales</taxon>
        <taxon>Neisseriaceae</taxon>
        <taxon>Neisseria</taxon>
    </lineage>
</organism>
<comment type="caution">
    <text evidence="1">The sequence shown here is derived from an EMBL/GenBank/DDBJ whole genome shotgun (WGS) entry which is preliminary data.</text>
</comment>
<evidence type="ECO:0000313" key="2">
    <source>
        <dbReference type="Proteomes" id="UP000005336"/>
    </source>
</evidence>
<gene>
    <name evidence="1" type="ORF">HMPREF9370_0387</name>
</gene>
<dbReference type="Proteomes" id="UP000005336">
    <property type="component" value="Unassembled WGS sequence"/>
</dbReference>
<sequence length="57" mass="6935">MCFDSVHNASFPKYEARLYFQPTRLDSVSQYSGRLIEWLYSLFRQAFPQTQRRTLRQ</sequence>
<dbReference type="EMBL" id="AGAZ01000013">
    <property type="protein sequence ID" value="EGZ50978.1"/>
    <property type="molecule type" value="Genomic_DNA"/>
</dbReference>
<dbReference type="AlphaFoldDB" id="G4CMS8"/>